<dbReference type="EC" id="2.7.13.3" evidence="3"/>
<dbReference type="InterPro" id="IPR005467">
    <property type="entry name" value="His_kinase_dom"/>
</dbReference>
<dbReference type="AlphaFoldDB" id="A0AA96WQH8"/>
<dbReference type="PROSITE" id="PS50112">
    <property type="entry name" value="PAS"/>
    <property type="match status" value="3"/>
</dbReference>
<dbReference type="GO" id="GO:0006355">
    <property type="term" value="P:regulation of DNA-templated transcription"/>
    <property type="evidence" value="ECO:0007669"/>
    <property type="project" value="InterPro"/>
</dbReference>
<dbReference type="InterPro" id="IPR000014">
    <property type="entry name" value="PAS"/>
</dbReference>
<dbReference type="InterPro" id="IPR004358">
    <property type="entry name" value="Sig_transdc_His_kin-like_C"/>
</dbReference>
<evidence type="ECO:0000256" key="13">
    <source>
        <dbReference type="PROSITE-ProRule" id="PRU00169"/>
    </source>
</evidence>
<feature type="domain" description="PAC" evidence="19">
    <location>
        <begin position="119"/>
        <end position="170"/>
    </location>
</feature>
<dbReference type="Pfam" id="PF00989">
    <property type="entry name" value="PAS"/>
    <property type="match status" value="1"/>
</dbReference>
<keyword evidence="11" id="KW-0902">Two-component regulatory system</keyword>
<evidence type="ECO:0000256" key="7">
    <source>
        <dbReference type="ARBA" id="ARBA00022741"/>
    </source>
</evidence>
<dbReference type="GO" id="GO:0016020">
    <property type="term" value="C:membrane"/>
    <property type="evidence" value="ECO:0007669"/>
    <property type="project" value="UniProtKB-SubCell"/>
</dbReference>
<dbReference type="SMART" id="SM00387">
    <property type="entry name" value="HATPase_c"/>
    <property type="match status" value="1"/>
</dbReference>
<evidence type="ECO:0000259" key="18">
    <source>
        <dbReference type="PROSITE" id="PS50112"/>
    </source>
</evidence>
<dbReference type="InterPro" id="IPR000700">
    <property type="entry name" value="PAS-assoc_C"/>
</dbReference>
<evidence type="ECO:0000259" key="17">
    <source>
        <dbReference type="PROSITE" id="PS50110"/>
    </source>
</evidence>
<dbReference type="Gene3D" id="3.30.450.20">
    <property type="entry name" value="PAS domain"/>
    <property type="match status" value="5"/>
</dbReference>
<dbReference type="CDD" id="cd17580">
    <property type="entry name" value="REC_2_DhkD-like"/>
    <property type="match status" value="1"/>
</dbReference>
<evidence type="ECO:0000256" key="11">
    <source>
        <dbReference type="ARBA" id="ARBA00023012"/>
    </source>
</evidence>
<keyword evidence="8" id="KW-0418">Kinase</keyword>
<dbReference type="SMART" id="SM00086">
    <property type="entry name" value="PAC"/>
    <property type="match status" value="3"/>
</dbReference>
<evidence type="ECO:0000259" key="19">
    <source>
        <dbReference type="PROSITE" id="PS50113"/>
    </source>
</evidence>
<comment type="catalytic activity">
    <reaction evidence="1">
        <text>ATP + protein L-histidine = ADP + protein N-phospho-L-histidine.</text>
        <dbReference type="EC" id="2.7.13.3"/>
    </reaction>
</comment>
<dbReference type="InterPro" id="IPR001789">
    <property type="entry name" value="Sig_transdc_resp-reg_receiver"/>
</dbReference>
<dbReference type="SMART" id="SM00388">
    <property type="entry name" value="HisKA"/>
    <property type="match status" value="1"/>
</dbReference>
<evidence type="ECO:0000256" key="14">
    <source>
        <dbReference type="SAM" id="Coils"/>
    </source>
</evidence>
<evidence type="ECO:0000256" key="10">
    <source>
        <dbReference type="ARBA" id="ARBA00022989"/>
    </source>
</evidence>
<evidence type="ECO:0000256" key="5">
    <source>
        <dbReference type="ARBA" id="ARBA00022679"/>
    </source>
</evidence>
<evidence type="ECO:0000256" key="2">
    <source>
        <dbReference type="ARBA" id="ARBA00004370"/>
    </source>
</evidence>
<dbReference type="PROSITE" id="PS50110">
    <property type="entry name" value="RESPONSE_REGULATORY"/>
    <property type="match status" value="1"/>
</dbReference>
<feature type="region of interest" description="Disordered" evidence="15">
    <location>
        <begin position="864"/>
        <end position="905"/>
    </location>
</feature>
<dbReference type="SMART" id="SM00091">
    <property type="entry name" value="PAS"/>
    <property type="match status" value="5"/>
</dbReference>
<sequence length="1135" mass="126318">MVSENNLPQNVPQSLSQRREQQTCQPCDDLLQPPTPDADLYRRQLEAVCNNATLAIFIMDERQQCTYMNPAAEKLTGYSLTEVRGRPLHDVIHHTRPDGTPYPLEECPIDRAFPQNNQEQGEEIFIHRDGHFYPVAYTASPIRGGNGVVGTIIEVQDISERKRAEAELQRAKERYRAFIQHSSEGIWCFELEQPVPVDWPEDRLIPAFYHYGYLAECNQVMAQMYGVASPQELIGARLGEFLVESDPNNLEYLRTFIRSGYRLTDAESYEVDRQGQPKIFLNNLVGIVENGLLIRAWGTQRDITERKQAEQRLQLFADVVRNTQMGIVVWQLENLDDPASFRLLIANPAASNVTGIEFERLIGTTMGESFPRLLKTELVERYQQVVRTGEALDLGEVPYAQDGIHAGVYNLKAFALPNRCLGLSFENITARKYTESQLQQTQYFNQQIAETVPGILFVYDLREQRVVYANHQVTDLLGYTPEQLKALEADVVSLLTHPDDLADLRAYLDSFNSAPEGAIRAIEYRSRDRHGEWRWLYTQSLVFNRTSDGKPRQILGVAIDISARKRTEDALAASEAKLKSFMDANVIGILFGDVHGSIREANDELLRIVGYTREDLYTGKLSWLTITPPEYLPLDAERIAEAQERGACTPYEKEYIRKDGSRVPILLGYSLVGENREESVAFILDLTERKQAEAEREQLLVREQAAREQAEAANRIKDEFLAVLSHELRTPLNPILGWSKLLRTNRLDAAKTAHALETIERNAKLQTQLIEDLLDVSRILRGKLNLTMAPVQLNSVITAALETVRLAAEAKGIELKFTVGEGNALPASSAVIGDAARLQQVVWNLLSNAVKFTPAGGRVEVRVERVEGDRGDEGDEGDRGDEGDEGDRGAGSSSPSLVRRGSRAASSSPYARITVTDTGKGISPDFLPYVFEYFRQADGSTTRHFGGLGLGLAIVRHLVELHGGTVAASSQGEGLGSTFVVKLPLLERTENQQAANSDAPNSASRMGQPLQGVRVLVVDDEADARELVAFLLERVGAVVTSVASAMEALQLIPQLQPDILLSDIGMPEMNGYSLLQELRSQAGNNRQIPAIALTAYAGEINQQQALKAGFQRHLAKPVEPDELVQAIVAVLERFA</sequence>
<feature type="compositionally biased region" description="Acidic residues" evidence="15">
    <location>
        <begin position="872"/>
        <end position="885"/>
    </location>
</feature>
<feature type="coiled-coil region" evidence="14">
    <location>
        <begin position="154"/>
        <end position="181"/>
    </location>
</feature>
<dbReference type="InterPro" id="IPR001610">
    <property type="entry name" value="PAC"/>
</dbReference>
<dbReference type="Gene3D" id="1.10.287.130">
    <property type="match status" value="1"/>
</dbReference>
<feature type="domain" description="Histidine kinase" evidence="16">
    <location>
        <begin position="723"/>
        <end position="987"/>
    </location>
</feature>
<dbReference type="NCBIfam" id="TIGR00229">
    <property type="entry name" value="sensory_box"/>
    <property type="match status" value="3"/>
</dbReference>
<dbReference type="PANTHER" id="PTHR43547">
    <property type="entry name" value="TWO-COMPONENT HISTIDINE KINASE"/>
    <property type="match status" value="1"/>
</dbReference>
<evidence type="ECO:0000256" key="15">
    <source>
        <dbReference type="SAM" id="MobiDB-lite"/>
    </source>
</evidence>
<dbReference type="InterPro" id="IPR003594">
    <property type="entry name" value="HATPase_dom"/>
</dbReference>
<evidence type="ECO:0000259" key="16">
    <source>
        <dbReference type="PROSITE" id="PS50109"/>
    </source>
</evidence>
<comment type="subcellular location">
    <subcellularLocation>
        <location evidence="2">Membrane</location>
    </subcellularLocation>
</comment>
<evidence type="ECO:0000256" key="6">
    <source>
        <dbReference type="ARBA" id="ARBA00022692"/>
    </source>
</evidence>
<protein>
    <recommendedName>
        <fullName evidence="3">histidine kinase</fullName>
        <ecNumber evidence="3">2.7.13.3</ecNumber>
    </recommendedName>
</protein>
<dbReference type="CDD" id="cd00130">
    <property type="entry name" value="PAS"/>
    <property type="match status" value="3"/>
</dbReference>
<dbReference type="Pfam" id="PF00512">
    <property type="entry name" value="HisKA"/>
    <property type="match status" value="1"/>
</dbReference>
<keyword evidence="9" id="KW-0067">ATP-binding</keyword>
<dbReference type="SUPFAM" id="SSF52172">
    <property type="entry name" value="CheY-like"/>
    <property type="match status" value="1"/>
</dbReference>
<proteinExistence type="predicted"/>
<evidence type="ECO:0000256" key="3">
    <source>
        <dbReference type="ARBA" id="ARBA00012438"/>
    </source>
</evidence>
<dbReference type="InterPro" id="IPR011006">
    <property type="entry name" value="CheY-like_superfamily"/>
</dbReference>
<dbReference type="PROSITE" id="PS50109">
    <property type="entry name" value="HIS_KIN"/>
    <property type="match status" value="1"/>
</dbReference>
<gene>
    <name evidence="20" type="ORF">HJG54_30005</name>
</gene>
<feature type="modified residue" description="4-aspartylphosphate" evidence="13">
    <location>
        <position position="1063"/>
    </location>
</feature>
<dbReference type="InterPro" id="IPR013767">
    <property type="entry name" value="PAS_fold"/>
</dbReference>
<dbReference type="InterPro" id="IPR036890">
    <property type="entry name" value="HATPase_C_sf"/>
</dbReference>
<accession>A0AA96WQH8</accession>
<evidence type="ECO:0000256" key="1">
    <source>
        <dbReference type="ARBA" id="ARBA00000085"/>
    </source>
</evidence>
<dbReference type="Gene3D" id="3.40.50.2300">
    <property type="match status" value="1"/>
</dbReference>
<feature type="compositionally biased region" description="Polar residues" evidence="15">
    <location>
        <begin position="1"/>
        <end position="16"/>
    </location>
</feature>
<dbReference type="RefSeq" id="WP_316436773.1">
    <property type="nucleotide sequence ID" value="NZ_CP053587.1"/>
</dbReference>
<evidence type="ECO:0000313" key="20">
    <source>
        <dbReference type="EMBL" id="WNZ27146.1"/>
    </source>
</evidence>
<feature type="domain" description="PAS" evidence="18">
    <location>
        <begin position="574"/>
        <end position="646"/>
    </location>
</feature>
<dbReference type="SMART" id="SM00448">
    <property type="entry name" value="REC"/>
    <property type="match status" value="1"/>
</dbReference>
<dbReference type="SUPFAM" id="SSF47384">
    <property type="entry name" value="Homodimeric domain of signal transducing histidine kinase"/>
    <property type="match status" value="1"/>
</dbReference>
<dbReference type="Pfam" id="PF13426">
    <property type="entry name" value="PAS_9"/>
    <property type="match status" value="2"/>
</dbReference>
<evidence type="ECO:0000256" key="4">
    <source>
        <dbReference type="ARBA" id="ARBA00022553"/>
    </source>
</evidence>
<dbReference type="Gene3D" id="3.30.565.10">
    <property type="entry name" value="Histidine kinase-like ATPase, C-terminal domain"/>
    <property type="match status" value="1"/>
</dbReference>
<dbReference type="PRINTS" id="PR00344">
    <property type="entry name" value="BCTRLSENSOR"/>
</dbReference>
<evidence type="ECO:0000256" key="8">
    <source>
        <dbReference type="ARBA" id="ARBA00022777"/>
    </source>
</evidence>
<dbReference type="CDD" id="cd00082">
    <property type="entry name" value="HisKA"/>
    <property type="match status" value="1"/>
</dbReference>
<dbReference type="EMBL" id="CP053587">
    <property type="protein sequence ID" value="WNZ27146.1"/>
    <property type="molecule type" value="Genomic_DNA"/>
</dbReference>
<feature type="domain" description="PAC" evidence="19">
    <location>
        <begin position="520"/>
        <end position="573"/>
    </location>
</feature>
<dbReference type="PROSITE" id="PS50113">
    <property type="entry name" value="PAC"/>
    <property type="match status" value="3"/>
</dbReference>
<feature type="domain" description="PAC" evidence="19">
    <location>
        <begin position="649"/>
        <end position="698"/>
    </location>
</feature>
<feature type="domain" description="PAS" evidence="18">
    <location>
        <begin position="441"/>
        <end position="509"/>
    </location>
</feature>
<dbReference type="GO" id="GO:0005524">
    <property type="term" value="F:ATP binding"/>
    <property type="evidence" value="ECO:0007669"/>
    <property type="project" value="UniProtKB-KW"/>
</dbReference>
<keyword evidence="10" id="KW-1133">Transmembrane helix</keyword>
<reference evidence="20" key="1">
    <citation type="submission" date="2020-05" db="EMBL/GenBank/DDBJ databases">
        <authorList>
            <person name="Zhu T."/>
            <person name="Keshari N."/>
            <person name="Lu X."/>
        </authorList>
    </citation>
    <scope>NUCLEOTIDE SEQUENCE</scope>
    <source>
        <strain evidence="20">NK1-12</strain>
    </source>
</reference>
<evidence type="ECO:0000256" key="9">
    <source>
        <dbReference type="ARBA" id="ARBA00022840"/>
    </source>
</evidence>
<dbReference type="SUPFAM" id="SSF55874">
    <property type="entry name" value="ATPase domain of HSP90 chaperone/DNA topoisomerase II/histidine kinase"/>
    <property type="match status" value="1"/>
</dbReference>
<evidence type="ECO:0000256" key="12">
    <source>
        <dbReference type="ARBA" id="ARBA00023136"/>
    </source>
</evidence>
<dbReference type="InterPro" id="IPR036097">
    <property type="entry name" value="HisK_dim/P_sf"/>
</dbReference>
<keyword evidence="12" id="KW-0472">Membrane</keyword>
<keyword evidence="5" id="KW-0808">Transferase</keyword>
<dbReference type="Pfam" id="PF08447">
    <property type="entry name" value="PAS_3"/>
    <property type="match status" value="1"/>
</dbReference>
<dbReference type="InterPro" id="IPR003661">
    <property type="entry name" value="HisK_dim/P_dom"/>
</dbReference>
<dbReference type="FunFam" id="1.10.287.130:FF:000004">
    <property type="entry name" value="Ethylene receptor 1"/>
    <property type="match status" value="1"/>
</dbReference>
<keyword evidence="14" id="KW-0175">Coiled coil</keyword>
<feature type="region of interest" description="Disordered" evidence="15">
    <location>
        <begin position="1"/>
        <end position="35"/>
    </location>
</feature>
<feature type="domain" description="Response regulatory" evidence="17">
    <location>
        <begin position="1014"/>
        <end position="1131"/>
    </location>
</feature>
<feature type="domain" description="PAS" evidence="18">
    <location>
        <begin position="41"/>
        <end position="93"/>
    </location>
</feature>
<keyword evidence="4 13" id="KW-0597">Phosphoprotein</keyword>
<dbReference type="Pfam" id="PF00072">
    <property type="entry name" value="Response_reg"/>
    <property type="match status" value="1"/>
</dbReference>
<dbReference type="SUPFAM" id="SSF55785">
    <property type="entry name" value="PYP-like sensor domain (PAS domain)"/>
    <property type="match status" value="5"/>
</dbReference>
<dbReference type="InterPro" id="IPR035965">
    <property type="entry name" value="PAS-like_dom_sf"/>
</dbReference>
<name>A0AA96WQH8_9CYAN</name>
<dbReference type="GO" id="GO:0000155">
    <property type="term" value="F:phosphorelay sensor kinase activity"/>
    <property type="evidence" value="ECO:0007669"/>
    <property type="project" value="InterPro"/>
</dbReference>
<keyword evidence="7" id="KW-0547">Nucleotide-binding</keyword>
<organism evidence="20">
    <name type="scientific">Leptolyngbya sp. NK1-12</name>
    <dbReference type="NCBI Taxonomy" id="2547451"/>
    <lineage>
        <taxon>Bacteria</taxon>
        <taxon>Bacillati</taxon>
        <taxon>Cyanobacteriota</taxon>
        <taxon>Cyanophyceae</taxon>
        <taxon>Leptolyngbyales</taxon>
        <taxon>Leptolyngbyaceae</taxon>
        <taxon>Leptolyngbya group</taxon>
        <taxon>Leptolyngbya</taxon>
    </lineage>
</organism>
<dbReference type="Pfam" id="PF02518">
    <property type="entry name" value="HATPase_c"/>
    <property type="match status" value="2"/>
</dbReference>
<dbReference type="PANTHER" id="PTHR43547:SF2">
    <property type="entry name" value="HYBRID SIGNAL TRANSDUCTION HISTIDINE KINASE C"/>
    <property type="match status" value="1"/>
</dbReference>
<dbReference type="InterPro" id="IPR013655">
    <property type="entry name" value="PAS_fold_3"/>
</dbReference>
<keyword evidence="6" id="KW-0812">Transmembrane</keyword>